<accession>A0ABQ0EBM6</accession>
<gene>
    <name evidence="1" type="ORF">Defa_27020</name>
</gene>
<reference evidence="1 2" key="1">
    <citation type="journal article" date="2025" name="Int. J. Syst. Evol. Microbiol.">
        <title>Desulfovibrio falkowii sp. nov., Porphyromonas miyakawae sp. nov., Mediterraneibacter flintii sp. nov. and Owariibacterium komagatae gen. nov., sp. nov., isolated from human faeces.</title>
        <authorList>
            <person name="Hamaguchi T."/>
            <person name="Ohara M."/>
            <person name="Hisatomi A."/>
            <person name="Sekiguchi K."/>
            <person name="Takeda J.I."/>
            <person name="Ueyama J."/>
            <person name="Ito M."/>
            <person name="Nishiwaki H."/>
            <person name="Ogi T."/>
            <person name="Hirayama M."/>
            <person name="Ohkuma M."/>
            <person name="Sakamoto M."/>
            <person name="Ohno K."/>
        </authorList>
    </citation>
    <scope>NUCLEOTIDE SEQUENCE [LARGE SCALE GENOMIC DNA]</scope>
    <source>
        <strain evidence="1 2">13CB8C</strain>
    </source>
</reference>
<evidence type="ECO:0000313" key="1">
    <source>
        <dbReference type="EMBL" id="GAB1255215.1"/>
    </source>
</evidence>
<keyword evidence="2" id="KW-1185">Reference proteome</keyword>
<sequence length="54" mass="5635">MGEVARAKNADAFAARPRGQMAGIEGLAGGTGKTGMDVQVVYGLAQESRSFFMK</sequence>
<organism evidence="1 2">
    <name type="scientific">Desulfovibrio falkowii</name>
    <dbReference type="NCBI Taxonomy" id="3136602"/>
    <lineage>
        <taxon>Bacteria</taxon>
        <taxon>Pseudomonadati</taxon>
        <taxon>Thermodesulfobacteriota</taxon>
        <taxon>Desulfovibrionia</taxon>
        <taxon>Desulfovibrionales</taxon>
        <taxon>Desulfovibrionaceae</taxon>
        <taxon>Desulfovibrio</taxon>
    </lineage>
</organism>
<protein>
    <submittedName>
        <fullName evidence="1">Uncharacterized protein</fullName>
    </submittedName>
</protein>
<evidence type="ECO:0000313" key="2">
    <source>
        <dbReference type="Proteomes" id="UP001628192"/>
    </source>
</evidence>
<comment type="caution">
    <text evidence="1">The sequence shown here is derived from an EMBL/GenBank/DDBJ whole genome shotgun (WGS) entry which is preliminary data.</text>
</comment>
<dbReference type="Proteomes" id="UP001628192">
    <property type="component" value="Unassembled WGS sequence"/>
</dbReference>
<name>A0ABQ0EBM6_9BACT</name>
<proteinExistence type="predicted"/>
<dbReference type="EMBL" id="BAAFSG010000001">
    <property type="protein sequence ID" value="GAB1255215.1"/>
    <property type="molecule type" value="Genomic_DNA"/>
</dbReference>